<keyword evidence="10" id="KW-1185">Reference proteome</keyword>
<dbReference type="RefSeq" id="WP_003385781.1">
    <property type="nucleotide sequence ID" value="NZ_APBN01000001.1"/>
</dbReference>
<dbReference type="Proteomes" id="UP000012081">
    <property type="component" value="Unassembled WGS sequence"/>
</dbReference>
<dbReference type="Pfam" id="PF21981">
    <property type="entry name" value="RecX_HTH3"/>
    <property type="match status" value="1"/>
</dbReference>
<accession>M8DKX1</accession>
<evidence type="ECO:0000259" key="7">
    <source>
        <dbReference type="Pfam" id="PF21981"/>
    </source>
</evidence>
<comment type="subcellular location">
    <subcellularLocation>
        <location evidence="1 5">Cytoplasm</location>
    </subcellularLocation>
</comment>
<dbReference type="GO" id="GO:0005737">
    <property type="term" value="C:cytoplasm"/>
    <property type="evidence" value="ECO:0007669"/>
    <property type="project" value="UniProtKB-SubCell"/>
</dbReference>
<evidence type="ECO:0000259" key="8">
    <source>
        <dbReference type="Pfam" id="PF21982"/>
    </source>
</evidence>
<dbReference type="PANTHER" id="PTHR33602:SF1">
    <property type="entry name" value="REGULATORY PROTEIN RECX FAMILY PROTEIN"/>
    <property type="match status" value="1"/>
</dbReference>
<comment type="function">
    <text evidence="5">Modulates RecA activity.</text>
</comment>
<reference evidence="9 10" key="1">
    <citation type="submission" date="2013-03" db="EMBL/GenBank/DDBJ databases">
        <title>Assembly of a new bacterial strain Brevibacillus borstelensis AK1.</title>
        <authorList>
            <person name="Rajan I."/>
            <person name="PoliReddy D."/>
            <person name="Sugumar T."/>
            <person name="Rathinam K."/>
            <person name="Alqarawi S."/>
            <person name="Khalil A.B."/>
            <person name="Sivakumar N."/>
        </authorList>
    </citation>
    <scope>NUCLEOTIDE SEQUENCE [LARGE SCALE GENOMIC DNA]</scope>
    <source>
        <strain evidence="9 10">AK1</strain>
    </source>
</reference>
<evidence type="ECO:0000256" key="5">
    <source>
        <dbReference type="HAMAP-Rule" id="MF_01114"/>
    </source>
</evidence>
<dbReference type="InterPro" id="IPR053926">
    <property type="entry name" value="RecX_HTH_1st"/>
</dbReference>
<evidence type="ECO:0000256" key="4">
    <source>
        <dbReference type="ARBA" id="ARBA00022490"/>
    </source>
</evidence>
<gene>
    <name evidence="5" type="primary">recX</name>
    <name evidence="9" type="ORF">I532_00785</name>
</gene>
<dbReference type="GO" id="GO:0006282">
    <property type="term" value="P:regulation of DNA repair"/>
    <property type="evidence" value="ECO:0007669"/>
    <property type="project" value="UniProtKB-UniRule"/>
</dbReference>
<dbReference type="EMBL" id="APBN01000001">
    <property type="protein sequence ID" value="EMT54097.1"/>
    <property type="molecule type" value="Genomic_DNA"/>
</dbReference>
<dbReference type="InterPro" id="IPR053924">
    <property type="entry name" value="RecX_HTH_2nd"/>
</dbReference>
<dbReference type="Pfam" id="PF02631">
    <property type="entry name" value="RecX_HTH2"/>
    <property type="match status" value="1"/>
</dbReference>
<feature type="domain" description="RecX third three-helical" evidence="7">
    <location>
        <begin position="157"/>
        <end position="202"/>
    </location>
</feature>
<dbReference type="Gene3D" id="1.10.10.10">
    <property type="entry name" value="Winged helix-like DNA-binding domain superfamily/Winged helix DNA-binding domain"/>
    <property type="match status" value="3"/>
</dbReference>
<evidence type="ECO:0000259" key="6">
    <source>
        <dbReference type="Pfam" id="PF02631"/>
    </source>
</evidence>
<evidence type="ECO:0000313" key="10">
    <source>
        <dbReference type="Proteomes" id="UP000012081"/>
    </source>
</evidence>
<dbReference type="HAMAP" id="MF_01114">
    <property type="entry name" value="RecX"/>
    <property type="match status" value="1"/>
</dbReference>
<comment type="caution">
    <text evidence="9">The sequence shown here is derived from an EMBL/GenBank/DDBJ whole genome shotgun (WGS) entry which is preliminary data.</text>
</comment>
<dbReference type="OrthoDB" id="5421057at2"/>
<dbReference type="GeneID" id="89499477"/>
<dbReference type="InterPro" id="IPR036388">
    <property type="entry name" value="WH-like_DNA-bd_sf"/>
</dbReference>
<organism evidence="9 10">
    <name type="scientific">Brevibacillus borstelensis AK1</name>
    <dbReference type="NCBI Taxonomy" id="1300222"/>
    <lineage>
        <taxon>Bacteria</taxon>
        <taxon>Bacillati</taxon>
        <taxon>Bacillota</taxon>
        <taxon>Bacilli</taxon>
        <taxon>Bacillales</taxon>
        <taxon>Paenibacillaceae</taxon>
        <taxon>Brevibacillus</taxon>
    </lineage>
</organism>
<feature type="domain" description="RecX second three-helical" evidence="6">
    <location>
        <begin position="110"/>
        <end position="151"/>
    </location>
</feature>
<dbReference type="Pfam" id="PF21982">
    <property type="entry name" value="RecX_HTH1"/>
    <property type="match status" value="1"/>
</dbReference>
<dbReference type="STRING" id="1300222.I532_00785"/>
<protein>
    <recommendedName>
        <fullName evidence="3 5">Regulatory protein RecX</fullName>
    </recommendedName>
</protein>
<comment type="similarity">
    <text evidence="2 5">Belongs to the RecX family.</text>
</comment>
<sequence length="213" mass="24935">MKSGKITAVHRDIKNKHRYHFYIGDELVFSVHEDILVKYQLAKGVEVDDGFVREILLAEEEHRAFLLALRYLGIRPRTSQQVVSYLQEKGYPLEVAETIVNRCKQMGYIDDQAFARQWVNERLRLKPRSPMMLRMELKQRGIDKETAEGAMSTVTRDDELGAARALVQKKLRRFEGELDRNDEQKILAMLYRKGFSQSVIQEIRRELREHGAD</sequence>
<name>M8DKX1_9BACL</name>
<dbReference type="InterPro" id="IPR053925">
    <property type="entry name" value="RecX_HTH_3rd"/>
</dbReference>
<dbReference type="InterPro" id="IPR003783">
    <property type="entry name" value="Regulatory_RecX"/>
</dbReference>
<dbReference type="AlphaFoldDB" id="M8DKX1"/>
<evidence type="ECO:0000256" key="1">
    <source>
        <dbReference type="ARBA" id="ARBA00004496"/>
    </source>
</evidence>
<dbReference type="PATRIC" id="fig|1300222.3.peg.168"/>
<evidence type="ECO:0000256" key="3">
    <source>
        <dbReference type="ARBA" id="ARBA00018111"/>
    </source>
</evidence>
<evidence type="ECO:0000256" key="2">
    <source>
        <dbReference type="ARBA" id="ARBA00009695"/>
    </source>
</evidence>
<feature type="domain" description="RecX first three-helical" evidence="8">
    <location>
        <begin position="64"/>
        <end position="103"/>
    </location>
</feature>
<dbReference type="PANTHER" id="PTHR33602">
    <property type="entry name" value="REGULATORY PROTEIN RECX FAMILY PROTEIN"/>
    <property type="match status" value="1"/>
</dbReference>
<keyword evidence="4 5" id="KW-0963">Cytoplasm</keyword>
<evidence type="ECO:0000313" key="9">
    <source>
        <dbReference type="EMBL" id="EMT54097.1"/>
    </source>
</evidence>
<proteinExistence type="inferred from homology"/>